<dbReference type="AlphaFoldDB" id="A0A087U4P9"/>
<evidence type="ECO:0000256" key="1">
    <source>
        <dbReference type="SAM" id="MobiDB-lite"/>
    </source>
</evidence>
<feature type="region of interest" description="Disordered" evidence="1">
    <location>
        <begin position="125"/>
        <end position="161"/>
    </location>
</feature>
<dbReference type="OrthoDB" id="7964682at2759"/>
<gene>
    <name evidence="2" type="ORF">X975_04133</name>
</gene>
<dbReference type="Proteomes" id="UP000054359">
    <property type="component" value="Unassembled WGS sequence"/>
</dbReference>
<reference evidence="2 3" key="1">
    <citation type="submission" date="2013-11" db="EMBL/GenBank/DDBJ databases">
        <title>Genome sequencing of Stegodyphus mimosarum.</title>
        <authorList>
            <person name="Bechsgaard J."/>
        </authorList>
    </citation>
    <scope>NUCLEOTIDE SEQUENCE [LARGE SCALE GENOMIC DNA]</scope>
</reference>
<feature type="compositionally biased region" description="Polar residues" evidence="1">
    <location>
        <begin position="90"/>
        <end position="99"/>
    </location>
</feature>
<feature type="compositionally biased region" description="Acidic residues" evidence="1">
    <location>
        <begin position="73"/>
        <end position="88"/>
    </location>
</feature>
<feature type="compositionally biased region" description="Low complexity" evidence="1">
    <location>
        <begin position="138"/>
        <end position="161"/>
    </location>
</feature>
<proteinExistence type="predicted"/>
<evidence type="ECO:0000313" key="3">
    <source>
        <dbReference type="Proteomes" id="UP000054359"/>
    </source>
</evidence>
<sequence>MDVVPGIDTGQHQLREEPQIDSRPSPLTVMTAGVNESPPQNTIKKKKGGVDEEMEEGSGDFPPSIAMPQPEGAGDEADGGGMLDDEGDASNNSSASDVETFNGKIVYNPDGSAYIIEGVDSELSDDEYGSLDLFPFLPSAKSSSARTSSSPRQAAQSPVET</sequence>
<protein>
    <submittedName>
        <fullName evidence="2">Uncharacterized protein</fullName>
    </submittedName>
</protein>
<dbReference type="EMBL" id="KK118150">
    <property type="protein sequence ID" value="KFM72338.1"/>
    <property type="molecule type" value="Genomic_DNA"/>
</dbReference>
<organism evidence="2 3">
    <name type="scientific">Stegodyphus mimosarum</name>
    <name type="common">African social velvet spider</name>
    <dbReference type="NCBI Taxonomy" id="407821"/>
    <lineage>
        <taxon>Eukaryota</taxon>
        <taxon>Metazoa</taxon>
        <taxon>Ecdysozoa</taxon>
        <taxon>Arthropoda</taxon>
        <taxon>Chelicerata</taxon>
        <taxon>Arachnida</taxon>
        <taxon>Araneae</taxon>
        <taxon>Araneomorphae</taxon>
        <taxon>Entelegynae</taxon>
        <taxon>Eresoidea</taxon>
        <taxon>Eresidae</taxon>
        <taxon>Stegodyphus</taxon>
    </lineage>
</organism>
<feature type="region of interest" description="Disordered" evidence="1">
    <location>
        <begin position="1"/>
        <end position="106"/>
    </location>
</feature>
<keyword evidence="3" id="KW-1185">Reference proteome</keyword>
<accession>A0A087U4P9</accession>
<evidence type="ECO:0000313" key="2">
    <source>
        <dbReference type="EMBL" id="KFM72338.1"/>
    </source>
</evidence>
<name>A0A087U4P9_STEMI</name>
<feature type="non-terminal residue" evidence="2">
    <location>
        <position position="161"/>
    </location>
</feature>